<evidence type="ECO:0008006" key="14">
    <source>
        <dbReference type="Google" id="ProtNLM"/>
    </source>
</evidence>
<evidence type="ECO:0000256" key="6">
    <source>
        <dbReference type="ARBA" id="ARBA00022840"/>
    </source>
</evidence>
<dbReference type="PANTHER" id="PTHR24221">
    <property type="entry name" value="ATP-BINDING CASSETTE SUB-FAMILY B"/>
    <property type="match status" value="1"/>
</dbReference>
<dbReference type="InterPro" id="IPR039421">
    <property type="entry name" value="Type_1_exporter"/>
</dbReference>
<keyword evidence="7 9" id="KW-1133">Transmembrane helix</keyword>
<dbReference type="STRING" id="1798480.A2851_05695"/>
<dbReference type="InterPro" id="IPR027417">
    <property type="entry name" value="P-loop_NTPase"/>
</dbReference>
<dbReference type="GO" id="GO:0034040">
    <property type="term" value="F:ATPase-coupled lipid transmembrane transporter activity"/>
    <property type="evidence" value="ECO:0007669"/>
    <property type="project" value="TreeGrafter"/>
</dbReference>
<feature type="transmembrane region" description="Helical" evidence="9">
    <location>
        <begin position="26"/>
        <end position="49"/>
    </location>
</feature>
<comment type="subcellular location">
    <subcellularLocation>
        <location evidence="1">Cell membrane</location>
        <topology evidence="1">Multi-pass membrane protein</topology>
    </subcellularLocation>
</comment>
<evidence type="ECO:0000256" key="2">
    <source>
        <dbReference type="ARBA" id="ARBA00022448"/>
    </source>
</evidence>
<dbReference type="GO" id="GO:0140359">
    <property type="term" value="F:ABC-type transporter activity"/>
    <property type="evidence" value="ECO:0007669"/>
    <property type="project" value="InterPro"/>
</dbReference>
<keyword evidence="4 9" id="KW-0812">Transmembrane</keyword>
<dbReference type="Pfam" id="PF00664">
    <property type="entry name" value="ABC_membrane"/>
    <property type="match status" value="1"/>
</dbReference>
<evidence type="ECO:0000313" key="12">
    <source>
        <dbReference type="EMBL" id="OGG53030.1"/>
    </source>
</evidence>
<dbReference type="PROSITE" id="PS50893">
    <property type="entry name" value="ABC_TRANSPORTER_2"/>
    <property type="match status" value="1"/>
</dbReference>
<dbReference type="Gene3D" id="1.20.1560.10">
    <property type="entry name" value="ABC transporter type 1, transmembrane domain"/>
    <property type="match status" value="1"/>
</dbReference>
<evidence type="ECO:0000259" key="10">
    <source>
        <dbReference type="PROSITE" id="PS50893"/>
    </source>
</evidence>
<feature type="domain" description="ABC transmembrane type-1" evidence="11">
    <location>
        <begin position="28"/>
        <end position="312"/>
    </location>
</feature>
<reference evidence="12 13" key="1">
    <citation type="journal article" date="2016" name="Nat. Commun.">
        <title>Thousands of microbial genomes shed light on interconnected biogeochemical processes in an aquifer system.</title>
        <authorList>
            <person name="Anantharaman K."/>
            <person name="Brown C.T."/>
            <person name="Hug L.A."/>
            <person name="Sharon I."/>
            <person name="Castelle C.J."/>
            <person name="Probst A.J."/>
            <person name="Thomas B.C."/>
            <person name="Singh A."/>
            <person name="Wilkins M.J."/>
            <person name="Karaoz U."/>
            <person name="Brodie E.L."/>
            <person name="Williams K.H."/>
            <person name="Hubbard S.S."/>
            <person name="Banfield J.F."/>
        </authorList>
    </citation>
    <scope>NUCLEOTIDE SEQUENCE [LARGE SCALE GENOMIC DNA]</scope>
</reference>
<dbReference type="InterPro" id="IPR003439">
    <property type="entry name" value="ABC_transporter-like_ATP-bd"/>
</dbReference>
<evidence type="ECO:0000256" key="3">
    <source>
        <dbReference type="ARBA" id="ARBA00022475"/>
    </source>
</evidence>
<dbReference type="SUPFAM" id="SSF52540">
    <property type="entry name" value="P-loop containing nucleoside triphosphate hydrolases"/>
    <property type="match status" value="1"/>
</dbReference>
<feature type="domain" description="ABC transporter" evidence="10">
    <location>
        <begin position="346"/>
        <end position="582"/>
    </location>
</feature>
<dbReference type="FunFam" id="3.40.50.300:FF:000854">
    <property type="entry name" value="Multidrug ABC transporter ATP-binding protein"/>
    <property type="match status" value="1"/>
</dbReference>
<accession>A0A1F6CVC5</accession>
<name>A0A1F6CVC5_9BACT</name>
<evidence type="ECO:0000256" key="4">
    <source>
        <dbReference type="ARBA" id="ARBA00022692"/>
    </source>
</evidence>
<evidence type="ECO:0000313" key="13">
    <source>
        <dbReference type="Proteomes" id="UP000176863"/>
    </source>
</evidence>
<keyword evidence="6" id="KW-0067">ATP-binding</keyword>
<keyword evidence="8 9" id="KW-0472">Membrane</keyword>
<dbReference type="Pfam" id="PF00005">
    <property type="entry name" value="ABC_tran"/>
    <property type="match status" value="1"/>
</dbReference>
<gene>
    <name evidence="12" type="ORF">A2851_05695</name>
</gene>
<dbReference type="PANTHER" id="PTHR24221:SF654">
    <property type="entry name" value="ATP-BINDING CASSETTE SUB-FAMILY B MEMBER 6"/>
    <property type="match status" value="1"/>
</dbReference>
<evidence type="ECO:0000256" key="9">
    <source>
        <dbReference type="SAM" id="Phobius"/>
    </source>
</evidence>
<dbReference type="GO" id="GO:0005524">
    <property type="term" value="F:ATP binding"/>
    <property type="evidence" value="ECO:0007669"/>
    <property type="project" value="UniProtKB-KW"/>
</dbReference>
<dbReference type="GO" id="GO:0005886">
    <property type="term" value="C:plasma membrane"/>
    <property type="evidence" value="ECO:0007669"/>
    <property type="project" value="UniProtKB-SubCell"/>
</dbReference>
<proteinExistence type="predicted"/>
<dbReference type="GO" id="GO:0016887">
    <property type="term" value="F:ATP hydrolysis activity"/>
    <property type="evidence" value="ECO:0007669"/>
    <property type="project" value="InterPro"/>
</dbReference>
<dbReference type="EMBL" id="MFKT01000019">
    <property type="protein sequence ID" value="OGG53030.1"/>
    <property type="molecule type" value="Genomic_DNA"/>
</dbReference>
<feature type="transmembrane region" description="Helical" evidence="9">
    <location>
        <begin position="61"/>
        <end position="79"/>
    </location>
</feature>
<dbReference type="Gene3D" id="3.40.50.300">
    <property type="entry name" value="P-loop containing nucleotide triphosphate hydrolases"/>
    <property type="match status" value="1"/>
</dbReference>
<dbReference type="PROSITE" id="PS50929">
    <property type="entry name" value="ABC_TM1F"/>
    <property type="match status" value="1"/>
</dbReference>
<evidence type="ECO:0000256" key="1">
    <source>
        <dbReference type="ARBA" id="ARBA00004651"/>
    </source>
</evidence>
<evidence type="ECO:0000256" key="8">
    <source>
        <dbReference type="ARBA" id="ARBA00023136"/>
    </source>
</evidence>
<organism evidence="12 13">
    <name type="scientific">Candidatus Kaiserbacteria bacterium RIFCSPHIGHO2_01_FULL_53_29</name>
    <dbReference type="NCBI Taxonomy" id="1798480"/>
    <lineage>
        <taxon>Bacteria</taxon>
        <taxon>Candidatus Kaiseribacteriota</taxon>
    </lineage>
</organism>
<feature type="transmembrane region" description="Helical" evidence="9">
    <location>
        <begin position="169"/>
        <end position="185"/>
    </location>
</feature>
<dbReference type="SMART" id="SM00382">
    <property type="entry name" value="AAA"/>
    <property type="match status" value="1"/>
</dbReference>
<dbReference type="InterPro" id="IPR036640">
    <property type="entry name" value="ABC1_TM_sf"/>
</dbReference>
<dbReference type="InterPro" id="IPR003593">
    <property type="entry name" value="AAA+_ATPase"/>
</dbReference>
<dbReference type="Proteomes" id="UP000176863">
    <property type="component" value="Unassembled WGS sequence"/>
</dbReference>
<evidence type="ECO:0000256" key="5">
    <source>
        <dbReference type="ARBA" id="ARBA00022741"/>
    </source>
</evidence>
<dbReference type="InterPro" id="IPR011527">
    <property type="entry name" value="ABC1_TM_dom"/>
</dbReference>
<evidence type="ECO:0000259" key="11">
    <source>
        <dbReference type="PROSITE" id="PS50929"/>
    </source>
</evidence>
<comment type="caution">
    <text evidence="12">The sequence shown here is derived from an EMBL/GenBank/DDBJ whole genome shotgun (WGS) entry which is preliminary data.</text>
</comment>
<feature type="transmembrane region" description="Helical" evidence="9">
    <location>
        <begin position="262"/>
        <end position="280"/>
    </location>
</feature>
<dbReference type="InterPro" id="IPR017871">
    <property type="entry name" value="ABC_transporter-like_CS"/>
</dbReference>
<evidence type="ECO:0000256" key="7">
    <source>
        <dbReference type="ARBA" id="ARBA00022989"/>
    </source>
</evidence>
<keyword evidence="2" id="KW-0813">Transport</keyword>
<feature type="transmembrane region" description="Helical" evidence="9">
    <location>
        <begin position="140"/>
        <end position="163"/>
    </location>
</feature>
<dbReference type="PROSITE" id="PS00211">
    <property type="entry name" value="ABC_TRANSPORTER_1"/>
    <property type="match status" value="1"/>
</dbReference>
<protein>
    <recommendedName>
        <fullName evidence="14">ABC transporter ATP-binding protein</fullName>
    </recommendedName>
</protein>
<dbReference type="AlphaFoldDB" id="A0A1F6CVC5"/>
<dbReference type="SUPFAM" id="SSF90123">
    <property type="entry name" value="ABC transporter transmembrane region"/>
    <property type="match status" value="1"/>
</dbReference>
<keyword evidence="3" id="KW-1003">Cell membrane</keyword>
<keyword evidence="5" id="KW-0547">Nucleotide-binding</keyword>
<sequence>MLKEFQEILLGLKRVASLLAKEEKRALFFATLIMVGTGFLANLPAVILGQFVDKIIDLENPTFTVAVPFLILIVIVIFVRESLTVVRKYLVENVATQTEKKQTVGTIDHLLKTDIDFVTKSRIGALHGRIFRSIQGLVRLLKLGFLDFFPAFFAALTALAIAFYQKPSLASFMILVIPAGLFIVIKQIASQKGIRVALLRGKEDVDGKVVEMMGGLETIRVLNTSAVEVRGIEQIAERLRRIEIKHHISMALYDATKYLNEAFFYVLVVSTAVYFAVNGIITKGDILMYSILFMSVISPLREIHRILDEAHESSIRVQDLYELQHEPLDVSFEASNQIKKNSTDTVEIRDLSFSYKDSEKNVLSKLNVTIRKGEKVGLVGASGHGKTTLVKILLRLVHNYKGGVFLFGKNLKDVTREEVAGKVAYIPQKSYVFRGTIRENITYGCKRDVSTNEITVAAQKANILEEIETTLGGFEGLVAESGNNLSGGQKQRLALARLMLASPDLLILDEATSALDNTNEAVVQSNIEQTFSDATIITIAHRLTTLRNVDRILVFREGCIVQEGTYQELSQKEGAFKEFLKQQPSEQREN</sequence>